<dbReference type="FunFam" id="1.10.510.10:FF:000792">
    <property type="entry name" value="Non-specific serine/threonine protein kinase"/>
    <property type="match status" value="1"/>
</dbReference>
<comment type="catalytic activity">
    <reaction evidence="9">
        <text>L-seryl-[protein] + ATP = O-phospho-L-seryl-[protein] + ADP + H(+)</text>
        <dbReference type="Rhea" id="RHEA:17989"/>
        <dbReference type="Rhea" id="RHEA-COMP:9863"/>
        <dbReference type="Rhea" id="RHEA-COMP:11604"/>
        <dbReference type="ChEBI" id="CHEBI:15378"/>
        <dbReference type="ChEBI" id="CHEBI:29999"/>
        <dbReference type="ChEBI" id="CHEBI:30616"/>
        <dbReference type="ChEBI" id="CHEBI:83421"/>
        <dbReference type="ChEBI" id="CHEBI:456216"/>
        <dbReference type="EC" id="2.7.11.1"/>
    </reaction>
</comment>
<reference evidence="14" key="1">
    <citation type="submission" date="2023-03" db="EMBL/GenBank/DDBJ databases">
        <title>Massive genome expansion in bonnet fungi (Mycena s.s.) driven by repeated elements and novel gene families across ecological guilds.</title>
        <authorList>
            <consortium name="Lawrence Berkeley National Laboratory"/>
            <person name="Harder C.B."/>
            <person name="Miyauchi S."/>
            <person name="Viragh M."/>
            <person name="Kuo A."/>
            <person name="Thoen E."/>
            <person name="Andreopoulos B."/>
            <person name="Lu D."/>
            <person name="Skrede I."/>
            <person name="Drula E."/>
            <person name="Henrissat B."/>
            <person name="Morin E."/>
            <person name="Kohler A."/>
            <person name="Barry K."/>
            <person name="LaButti K."/>
            <person name="Morin E."/>
            <person name="Salamov A."/>
            <person name="Lipzen A."/>
            <person name="Mereny Z."/>
            <person name="Hegedus B."/>
            <person name="Baldrian P."/>
            <person name="Stursova M."/>
            <person name="Weitz H."/>
            <person name="Taylor A."/>
            <person name="Grigoriev I.V."/>
            <person name="Nagy L.G."/>
            <person name="Martin F."/>
            <person name="Kauserud H."/>
        </authorList>
    </citation>
    <scope>NUCLEOTIDE SEQUENCE</scope>
    <source>
        <strain evidence="14">CBHHK002</strain>
    </source>
</reference>
<evidence type="ECO:0000256" key="3">
    <source>
        <dbReference type="ARBA" id="ARBA00022527"/>
    </source>
</evidence>
<dbReference type="EMBL" id="JARIHO010000038">
    <property type="protein sequence ID" value="KAJ7328960.1"/>
    <property type="molecule type" value="Genomic_DNA"/>
</dbReference>
<evidence type="ECO:0000256" key="1">
    <source>
        <dbReference type="ARBA" id="ARBA00010791"/>
    </source>
</evidence>
<feature type="domain" description="KA1" evidence="13">
    <location>
        <begin position="1128"/>
        <end position="1177"/>
    </location>
</feature>
<dbReference type="InterPro" id="IPR028375">
    <property type="entry name" value="KA1/Ssp2_C"/>
</dbReference>
<feature type="region of interest" description="Disordered" evidence="11">
    <location>
        <begin position="403"/>
        <end position="432"/>
    </location>
</feature>
<feature type="compositionally biased region" description="Basic and acidic residues" evidence="11">
    <location>
        <begin position="1016"/>
        <end position="1030"/>
    </location>
</feature>
<dbReference type="PROSITE" id="PS00108">
    <property type="entry name" value="PROTEIN_KINASE_ST"/>
    <property type="match status" value="1"/>
</dbReference>
<dbReference type="SMART" id="SM00220">
    <property type="entry name" value="S_TKc"/>
    <property type="match status" value="1"/>
</dbReference>
<dbReference type="SUPFAM" id="SSF56112">
    <property type="entry name" value="Protein kinase-like (PK-like)"/>
    <property type="match status" value="1"/>
</dbReference>
<evidence type="ECO:0000259" key="12">
    <source>
        <dbReference type="PROSITE" id="PS50011"/>
    </source>
</evidence>
<feature type="region of interest" description="Disordered" evidence="11">
    <location>
        <begin position="984"/>
        <end position="1003"/>
    </location>
</feature>
<feature type="domain" description="Protein kinase" evidence="12">
    <location>
        <begin position="29"/>
        <end position="291"/>
    </location>
</feature>
<comment type="similarity">
    <text evidence="1">Belongs to the protein kinase superfamily. CAMK Ser/Thr protein kinase family. NIM1 subfamily.</text>
</comment>
<evidence type="ECO:0000256" key="10">
    <source>
        <dbReference type="PROSITE-ProRule" id="PRU10141"/>
    </source>
</evidence>
<evidence type="ECO:0000256" key="11">
    <source>
        <dbReference type="SAM" id="MobiDB-lite"/>
    </source>
</evidence>
<evidence type="ECO:0000256" key="2">
    <source>
        <dbReference type="ARBA" id="ARBA00012513"/>
    </source>
</evidence>
<evidence type="ECO:0000256" key="6">
    <source>
        <dbReference type="ARBA" id="ARBA00022777"/>
    </source>
</evidence>
<comment type="caution">
    <text evidence="14">The sequence shown here is derived from an EMBL/GenBank/DDBJ whole genome shotgun (WGS) entry which is preliminary data.</text>
</comment>
<dbReference type="Proteomes" id="UP001218218">
    <property type="component" value="Unassembled WGS sequence"/>
</dbReference>
<protein>
    <recommendedName>
        <fullName evidence="2">non-specific serine/threonine protein kinase</fullName>
        <ecNumber evidence="2">2.7.11.1</ecNumber>
    </recommendedName>
</protein>
<dbReference type="InterPro" id="IPR000719">
    <property type="entry name" value="Prot_kinase_dom"/>
</dbReference>
<dbReference type="PANTHER" id="PTHR24346">
    <property type="entry name" value="MAP/MICROTUBULE AFFINITY-REGULATING KINASE"/>
    <property type="match status" value="1"/>
</dbReference>
<sequence length="1177" mass="127256">MASHTYDVAEIPPPRSHKPKRTNRVLGDYTLSKTLGAGSMGKVKLATHNITGEKLAVKILPRARINPAASSKEAAKEASKEVRTLREAGLSLLLHHPYICGMREMIVHPNHYYMVFEYVNGGQLLDFIIAHGRLRETVARKFARQIASALDYCHRNNVVHRDLKIENILISQTGNIKIIDFGLSNLYNPAAHLSTFCGSLYFAAPELLNAKVYTGPEVDVWSFGVVLYTLVCGKVPFEDESMPALHAKIKRGLVEYPVWLSPECKHLLSRMLVTNPLRRALLSEIMAHPWMVRGFPAPPAAHLPTRTPLRPKDIDPRVVAHMAGFDFGADVEEVSAKLHTVLASEEYALAALAWEHRRNGHSTPLDIPLSPSPSPPLNTPASPTTEKQRRRFSGLDFYKRIFTAPSSPSSPSSSSPSAANPPAPPVPRDPTGGFHPLVSMYFLAREKMEREKVWGVGGFASSQVSLVAAKAEADQAAEAEARAGHDREETAVEVGGAEPTKVDDKEDAVEHIEAVEEARPVVGSPAVAPVEAEPSKPLPPPPPVYVSGNGVVDGAATVKSTDDAPSVPSEKTIAANANGTSSTPWPTELSNLSVVTPAATTTPTAADPQPQPVAAKEKLDVTAPPKESKETDKELKEKEKVKEHEHEEHATPEPEPTKRGRRERGQTFNGGTLLRRFGSIFIGARDKSPGANAETGAGTRRRRSSKRMSILATGMVPLPPKMTDEEGRLVEKDEGADKEGKVQVHAGEKEKEKEKETDKDATAPVPATADTPTPTPIPAPTPTATPPAPSTPSTPSPAERAFGSLRRRATTILDPAARAVRHERRSSTGAAFFAAPGASGGVGAGGTVGRVRRSSMMGHESATMSKAERLRLPSDVREQPEELSDEGARDGHADGEKENEHEGRYEKEQKPVFLKGLLSVATTSTKPPPVIKADIRRVLDRMQVRYWPSKSGFDCIHLPSINVSSLEPTPSIRDRVSHDLQAQAFPSSGETAVASPPPNGLTKRVSRLSFSVRRMKSQERGKAALRDAERPLSAIVMPPTPNGVTHQPLVVPRDADTPAPSFDITPAETAAGSPNPNAPPSSFKRPSTVSVNSKLRSVSADLASPMSTSYGGGYGSSGEMDRVTFESMAHNALSVRFEINIVKVPWLPLHGIQFRRAGGDGWQYQMLARRVLTELKL</sequence>
<dbReference type="InterPro" id="IPR017441">
    <property type="entry name" value="Protein_kinase_ATP_BS"/>
</dbReference>
<dbReference type="PANTHER" id="PTHR24346:SF82">
    <property type="entry name" value="KP78A-RELATED"/>
    <property type="match status" value="1"/>
</dbReference>
<accession>A0AAD6ZN29</accession>
<dbReference type="Gene3D" id="1.10.510.10">
    <property type="entry name" value="Transferase(Phosphotransferase) domain 1"/>
    <property type="match status" value="1"/>
</dbReference>
<evidence type="ECO:0000256" key="5">
    <source>
        <dbReference type="ARBA" id="ARBA00022741"/>
    </source>
</evidence>
<dbReference type="GO" id="GO:0004674">
    <property type="term" value="F:protein serine/threonine kinase activity"/>
    <property type="evidence" value="ECO:0007669"/>
    <property type="project" value="UniProtKB-KW"/>
</dbReference>
<feature type="compositionally biased region" description="Pro residues" evidence="11">
    <location>
        <begin position="419"/>
        <end position="428"/>
    </location>
</feature>
<comment type="catalytic activity">
    <reaction evidence="8">
        <text>L-threonyl-[protein] + ATP = O-phospho-L-threonyl-[protein] + ADP + H(+)</text>
        <dbReference type="Rhea" id="RHEA:46608"/>
        <dbReference type="Rhea" id="RHEA-COMP:11060"/>
        <dbReference type="Rhea" id="RHEA-COMP:11605"/>
        <dbReference type="ChEBI" id="CHEBI:15378"/>
        <dbReference type="ChEBI" id="CHEBI:30013"/>
        <dbReference type="ChEBI" id="CHEBI:30616"/>
        <dbReference type="ChEBI" id="CHEBI:61977"/>
        <dbReference type="ChEBI" id="CHEBI:456216"/>
        <dbReference type="EC" id="2.7.11.1"/>
    </reaction>
</comment>
<keyword evidence="3" id="KW-0723">Serine/threonine-protein kinase</keyword>
<dbReference type="Pfam" id="PF02149">
    <property type="entry name" value="KA1"/>
    <property type="match status" value="1"/>
</dbReference>
<keyword evidence="15" id="KW-1185">Reference proteome</keyword>
<dbReference type="InterPro" id="IPR011009">
    <property type="entry name" value="Kinase-like_dom_sf"/>
</dbReference>
<evidence type="ECO:0000313" key="15">
    <source>
        <dbReference type="Proteomes" id="UP001218218"/>
    </source>
</evidence>
<evidence type="ECO:0000256" key="8">
    <source>
        <dbReference type="ARBA" id="ARBA00047899"/>
    </source>
</evidence>
<dbReference type="InterPro" id="IPR001772">
    <property type="entry name" value="KA1_dom"/>
</dbReference>
<feature type="region of interest" description="Disordered" evidence="11">
    <location>
        <begin position="1"/>
        <end position="22"/>
    </location>
</feature>
<keyword evidence="6" id="KW-0418">Kinase</keyword>
<evidence type="ECO:0000256" key="9">
    <source>
        <dbReference type="ARBA" id="ARBA00048679"/>
    </source>
</evidence>
<dbReference type="GO" id="GO:0005524">
    <property type="term" value="F:ATP binding"/>
    <property type="evidence" value="ECO:0007669"/>
    <property type="project" value="UniProtKB-UniRule"/>
</dbReference>
<keyword evidence="7 10" id="KW-0067">ATP-binding</keyword>
<gene>
    <name evidence="14" type="ORF">DFH08DRAFT_1023553</name>
</gene>
<dbReference type="PROSITE" id="PS50011">
    <property type="entry name" value="PROTEIN_KINASE_DOM"/>
    <property type="match status" value="1"/>
</dbReference>
<proteinExistence type="inferred from homology"/>
<feature type="compositionally biased region" description="Basic and acidic residues" evidence="11">
    <location>
        <begin position="615"/>
        <end position="658"/>
    </location>
</feature>
<dbReference type="GO" id="GO:0005737">
    <property type="term" value="C:cytoplasm"/>
    <property type="evidence" value="ECO:0007669"/>
    <property type="project" value="TreeGrafter"/>
</dbReference>
<dbReference type="Pfam" id="PF00069">
    <property type="entry name" value="Pkinase"/>
    <property type="match status" value="1"/>
</dbReference>
<feature type="compositionally biased region" description="Basic and acidic residues" evidence="11">
    <location>
        <begin position="722"/>
        <end position="761"/>
    </location>
</feature>
<evidence type="ECO:0000259" key="13">
    <source>
        <dbReference type="PROSITE" id="PS50032"/>
    </source>
</evidence>
<dbReference type="GO" id="GO:0000226">
    <property type="term" value="P:microtubule cytoskeleton organization"/>
    <property type="evidence" value="ECO:0007669"/>
    <property type="project" value="TreeGrafter"/>
</dbReference>
<feature type="compositionally biased region" description="Low complexity" evidence="11">
    <location>
        <begin position="404"/>
        <end position="418"/>
    </location>
</feature>
<evidence type="ECO:0000256" key="7">
    <source>
        <dbReference type="ARBA" id="ARBA00022840"/>
    </source>
</evidence>
<dbReference type="AlphaFoldDB" id="A0AAD6ZN29"/>
<feature type="region of interest" description="Disordered" evidence="11">
    <location>
        <begin position="363"/>
        <end position="390"/>
    </location>
</feature>
<organism evidence="14 15">
    <name type="scientific">Mycena albidolilacea</name>
    <dbReference type="NCBI Taxonomy" id="1033008"/>
    <lineage>
        <taxon>Eukaryota</taxon>
        <taxon>Fungi</taxon>
        <taxon>Dikarya</taxon>
        <taxon>Basidiomycota</taxon>
        <taxon>Agaricomycotina</taxon>
        <taxon>Agaricomycetes</taxon>
        <taxon>Agaricomycetidae</taxon>
        <taxon>Agaricales</taxon>
        <taxon>Marasmiineae</taxon>
        <taxon>Mycenaceae</taxon>
        <taxon>Mycena</taxon>
    </lineage>
</organism>
<feature type="region of interest" description="Disordered" evidence="11">
    <location>
        <begin position="1014"/>
        <end position="1089"/>
    </location>
</feature>
<dbReference type="PROSITE" id="PS50032">
    <property type="entry name" value="KA1"/>
    <property type="match status" value="1"/>
</dbReference>
<dbReference type="SUPFAM" id="SSF103243">
    <property type="entry name" value="KA1-like"/>
    <property type="match status" value="1"/>
</dbReference>
<feature type="binding site" evidence="10">
    <location>
        <position position="58"/>
    </location>
    <ligand>
        <name>ATP</name>
        <dbReference type="ChEBI" id="CHEBI:30616"/>
    </ligand>
</feature>
<dbReference type="InterPro" id="IPR008271">
    <property type="entry name" value="Ser/Thr_kinase_AS"/>
</dbReference>
<feature type="compositionally biased region" description="Low complexity" evidence="11">
    <location>
        <begin position="594"/>
        <end position="614"/>
    </location>
</feature>
<dbReference type="GO" id="GO:0035556">
    <property type="term" value="P:intracellular signal transduction"/>
    <property type="evidence" value="ECO:0007669"/>
    <property type="project" value="TreeGrafter"/>
</dbReference>
<keyword evidence="4" id="KW-0808">Transferase</keyword>
<dbReference type="EC" id="2.7.11.1" evidence="2"/>
<feature type="compositionally biased region" description="Low complexity" evidence="11">
    <location>
        <begin position="827"/>
        <end position="837"/>
    </location>
</feature>
<evidence type="ECO:0000256" key="4">
    <source>
        <dbReference type="ARBA" id="ARBA00022679"/>
    </source>
</evidence>
<evidence type="ECO:0000313" key="14">
    <source>
        <dbReference type="EMBL" id="KAJ7328960.1"/>
    </source>
</evidence>
<dbReference type="CDD" id="cd14077">
    <property type="entry name" value="STKc_Kin1_2"/>
    <property type="match status" value="1"/>
</dbReference>
<feature type="compositionally biased region" description="Low complexity" evidence="11">
    <location>
        <begin position="762"/>
        <end position="772"/>
    </location>
</feature>
<feature type="region of interest" description="Disordered" evidence="11">
    <location>
        <begin position="555"/>
        <end position="908"/>
    </location>
</feature>
<keyword evidence="5 10" id="KW-0547">Nucleotide-binding</keyword>
<name>A0AAD6ZN29_9AGAR</name>
<dbReference type="PROSITE" id="PS00107">
    <property type="entry name" value="PROTEIN_KINASE_ATP"/>
    <property type="match status" value="1"/>
</dbReference>
<feature type="compositionally biased region" description="Polar residues" evidence="11">
    <location>
        <begin position="575"/>
        <end position="593"/>
    </location>
</feature>
<feature type="compositionally biased region" description="Basic and acidic residues" evidence="11">
    <location>
        <begin position="866"/>
        <end position="908"/>
    </location>
</feature>
<feature type="compositionally biased region" description="Gly residues" evidence="11">
    <location>
        <begin position="838"/>
        <end position="848"/>
    </location>
</feature>
<dbReference type="Gene3D" id="3.30.310.80">
    <property type="entry name" value="Kinase associated domain 1, KA1"/>
    <property type="match status" value="1"/>
</dbReference>
<feature type="compositionally biased region" description="Pro residues" evidence="11">
    <location>
        <begin position="773"/>
        <end position="795"/>
    </location>
</feature>